<evidence type="ECO:0000256" key="2">
    <source>
        <dbReference type="ARBA" id="ARBA00022490"/>
    </source>
</evidence>
<dbReference type="GO" id="GO:0005739">
    <property type="term" value="C:mitochondrion"/>
    <property type="evidence" value="ECO:0007669"/>
    <property type="project" value="UniProtKB-SubCell"/>
</dbReference>
<dbReference type="PROSITE" id="PS00139">
    <property type="entry name" value="THIOL_PROTEASE_CYS"/>
    <property type="match status" value="1"/>
</dbReference>
<comment type="catalytic activity">
    <reaction evidence="1 8">
        <text>Inactivates bleomycin B2 (a cytotoxic glycometallopeptide) by hydrolysis of a carboxyamide bond of beta-aminoalanine, but also shows general aminopeptidase activity. The specificity varies somewhat with source, but amino acid arylamides of Met, Leu and Ala are preferred.</text>
        <dbReference type="EC" id="3.4.22.40"/>
    </reaction>
</comment>
<comment type="subcellular location">
    <subcellularLocation>
        <location evidence="8">Mitochondrion</location>
    </subcellularLocation>
    <subcellularLocation>
        <location evidence="8">Cytoplasm</location>
    </subcellularLocation>
</comment>
<dbReference type="GO" id="GO:0004197">
    <property type="term" value="F:cysteine-type endopeptidase activity"/>
    <property type="evidence" value="ECO:0007669"/>
    <property type="project" value="UniProtKB-EC"/>
</dbReference>
<organism evidence="11 12">
    <name type="scientific">Morchella conica CCBAS932</name>
    <dbReference type="NCBI Taxonomy" id="1392247"/>
    <lineage>
        <taxon>Eukaryota</taxon>
        <taxon>Fungi</taxon>
        <taxon>Dikarya</taxon>
        <taxon>Ascomycota</taxon>
        <taxon>Pezizomycotina</taxon>
        <taxon>Pezizomycetes</taxon>
        <taxon>Pezizales</taxon>
        <taxon>Morchellaceae</taxon>
        <taxon>Morchella</taxon>
    </lineage>
</organism>
<dbReference type="InterPro" id="IPR038765">
    <property type="entry name" value="Papain-like_cys_pep_sf"/>
</dbReference>
<dbReference type="PIRSF" id="PIRSF005700">
    <property type="entry name" value="PepC"/>
    <property type="match status" value="1"/>
</dbReference>
<evidence type="ECO:0000256" key="4">
    <source>
        <dbReference type="ARBA" id="ARBA00022801"/>
    </source>
</evidence>
<evidence type="ECO:0000256" key="5">
    <source>
        <dbReference type="ARBA" id="ARBA00022807"/>
    </source>
</evidence>
<evidence type="ECO:0000256" key="3">
    <source>
        <dbReference type="ARBA" id="ARBA00022670"/>
    </source>
</evidence>
<evidence type="ECO:0000313" key="11">
    <source>
        <dbReference type="EMBL" id="RPB09535.1"/>
    </source>
</evidence>
<dbReference type="Gene3D" id="3.90.70.10">
    <property type="entry name" value="Cysteine proteinases"/>
    <property type="match status" value="1"/>
</dbReference>
<evidence type="ECO:0000256" key="6">
    <source>
        <dbReference type="ARBA" id="ARBA00025347"/>
    </source>
</evidence>
<dbReference type="InterPro" id="IPR000169">
    <property type="entry name" value="Pept_cys_AS"/>
</dbReference>
<evidence type="ECO:0000256" key="9">
    <source>
        <dbReference type="PIRSR" id="PIRSR005700-1"/>
    </source>
</evidence>
<sequence>MGNSNSKSRSATYPNPEKPKLHSRLSDLTLNDQEVDAEPSLSVRIESVVKWEERLLSDPKNRLALAALSTHAATSILQNPSVLLSDTHIFSDKIELEGTPVTNQRSSGRCWLFASTNVFRIGLIKKYKLSSFELSQSYLFFWDKLEKANFFLEQVIDTLDEPLDGRLMQYLLTSPVGDGGQWDMVVNLVEKYGLVPQALYPDSFNAKASARINWLITAKLREATLVLRDIAGSSTAGTKKSDELQSYKAKIVQQVYGILVLALGAPPKPEDTFTWTYYEKDGKCNTLTTTPIAFYKDNMGACSMGASGMLDTVSGVLSSSDKGIGERFSLVNDPRNPYNRLMTVERLGNIVGARGVTYVNVDMDVMKAACIAMIKSQRPVFFGCDVGKFADTQKGILDTNLFDYELGFNVTLGMSKAQRLLTHESSMTHAMTLTGVHIVDGKPVKWRIENSWGADSGEKGYLVMSDDWMTEYCYQAVVDPAFVSKEILDVLKQDPVVLPIWDPMGSLA</sequence>
<comment type="subunit">
    <text evidence="7">Homohexamer. Binds to nucleic acids. Binds single-stranded DNA and RNA with higher affinity than double-stranded DNA.</text>
</comment>
<protein>
    <recommendedName>
        <fullName evidence="8">Cysteine proteinase 1, mitochondrial</fullName>
        <ecNumber evidence="8">3.4.22.40</ecNumber>
    </recommendedName>
</protein>
<evidence type="ECO:0000313" key="12">
    <source>
        <dbReference type="Proteomes" id="UP000277580"/>
    </source>
</evidence>
<dbReference type="AlphaFoldDB" id="A0A3N4KUT0"/>
<dbReference type="Proteomes" id="UP000277580">
    <property type="component" value="Unassembled WGS sequence"/>
</dbReference>
<dbReference type="SUPFAM" id="SSF54001">
    <property type="entry name" value="Cysteine proteinases"/>
    <property type="match status" value="1"/>
</dbReference>
<dbReference type="FunCoup" id="A0A3N4KUT0">
    <property type="interactions" value="703"/>
</dbReference>
<dbReference type="Pfam" id="PF03051">
    <property type="entry name" value="Peptidase_C1_2"/>
    <property type="match status" value="1"/>
</dbReference>
<dbReference type="STRING" id="1392247.A0A3N4KUT0"/>
<dbReference type="GO" id="GO:0009636">
    <property type="term" value="P:response to toxic substance"/>
    <property type="evidence" value="ECO:0007669"/>
    <property type="project" value="TreeGrafter"/>
</dbReference>
<evidence type="ECO:0000256" key="8">
    <source>
        <dbReference type="PIRNR" id="PIRNR005700"/>
    </source>
</evidence>
<feature type="region of interest" description="Disordered" evidence="10">
    <location>
        <begin position="1"/>
        <end position="24"/>
    </location>
</feature>
<feature type="active site" evidence="9">
    <location>
        <position position="110"/>
    </location>
</feature>
<evidence type="ECO:0000256" key="10">
    <source>
        <dbReference type="SAM" id="MobiDB-lite"/>
    </source>
</evidence>
<dbReference type="EMBL" id="ML119151">
    <property type="protein sequence ID" value="RPB09535.1"/>
    <property type="molecule type" value="Genomic_DNA"/>
</dbReference>
<dbReference type="PANTHER" id="PTHR10363:SF2">
    <property type="entry name" value="BLEOMYCIN HYDROLASE"/>
    <property type="match status" value="1"/>
</dbReference>
<dbReference type="PROSITE" id="PS00639">
    <property type="entry name" value="THIOL_PROTEASE_HIS"/>
    <property type="match status" value="1"/>
</dbReference>
<keyword evidence="3 8" id="KW-0645">Protease</keyword>
<feature type="compositionally biased region" description="Polar residues" evidence="10">
    <location>
        <begin position="1"/>
        <end position="13"/>
    </location>
</feature>
<comment type="function">
    <text evidence="8">Has aminopeptidase activity, shortening substrate peptides sequentially by 1 amino acid. Has bleomycin hydrolase activity, which can protect the cell from the toxic effects of bleomycin. Has homocysteine-thiolactonase activity, protecting the cell against homocysteine toxicity.</text>
</comment>
<dbReference type="FunFam" id="3.90.70.10:FF:000021">
    <property type="entry name" value="Bleomycin hydrolase"/>
    <property type="match status" value="1"/>
</dbReference>
<proteinExistence type="inferred from homology"/>
<dbReference type="InterPro" id="IPR004134">
    <property type="entry name" value="Peptidase_C1B"/>
</dbReference>
<dbReference type="GO" id="GO:0006508">
    <property type="term" value="P:proteolysis"/>
    <property type="evidence" value="ECO:0007669"/>
    <property type="project" value="UniProtKB-KW"/>
</dbReference>
<feature type="active site" evidence="9">
    <location>
        <position position="429"/>
    </location>
</feature>
<keyword evidence="4 8" id="KW-0378">Hydrolase</keyword>
<dbReference type="GO" id="GO:0070005">
    <property type="term" value="F:cysteine-type aminopeptidase activity"/>
    <property type="evidence" value="ECO:0007669"/>
    <property type="project" value="InterPro"/>
</dbReference>
<feature type="active site" evidence="9">
    <location>
        <position position="450"/>
    </location>
</feature>
<dbReference type="OrthoDB" id="2666448at2759"/>
<evidence type="ECO:0000256" key="1">
    <source>
        <dbReference type="ARBA" id="ARBA00000423"/>
    </source>
</evidence>
<reference evidence="11 12" key="1">
    <citation type="journal article" date="2018" name="Nat. Ecol. Evol.">
        <title>Pezizomycetes genomes reveal the molecular basis of ectomycorrhizal truffle lifestyle.</title>
        <authorList>
            <person name="Murat C."/>
            <person name="Payen T."/>
            <person name="Noel B."/>
            <person name="Kuo A."/>
            <person name="Morin E."/>
            <person name="Chen J."/>
            <person name="Kohler A."/>
            <person name="Krizsan K."/>
            <person name="Balestrini R."/>
            <person name="Da Silva C."/>
            <person name="Montanini B."/>
            <person name="Hainaut M."/>
            <person name="Levati E."/>
            <person name="Barry K.W."/>
            <person name="Belfiori B."/>
            <person name="Cichocki N."/>
            <person name="Clum A."/>
            <person name="Dockter R.B."/>
            <person name="Fauchery L."/>
            <person name="Guy J."/>
            <person name="Iotti M."/>
            <person name="Le Tacon F."/>
            <person name="Lindquist E.A."/>
            <person name="Lipzen A."/>
            <person name="Malagnac F."/>
            <person name="Mello A."/>
            <person name="Molinier V."/>
            <person name="Miyauchi S."/>
            <person name="Poulain J."/>
            <person name="Riccioni C."/>
            <person name="Rubini A."/>
            <person name="Sitrit Y."/>
            <person name="Splivallo R."/>
            <person name="Traeger S."/>
            <person name="Wang M."/>
            <person name="Zifcakova L."/>
            <person name="Wipf D."/>
            <person name="Zambonelli A."/>
            <person name="Paolocci F."/>
            <person name="Nowrousian M."/>
            <person name="Ottonello S."/>
            <person name="Baldrian P."/>
            <person name="Spatafora J.W."/>
            <person name="Henrissat B."/>
            <person name="Nagy L.G."/>
            <person name="Aury J.M."/>
            <person name="Wincker P."/>
            <person name="Grigoriev I.V."/>
            <person name="Bonfante P."/>
            <person name="Martin F.M."/>
        </authorList>
    </citation>
    <scope>NUCLEOTIDE SEQUENCE [LARGE SCALE GENOMIC DNA]</scope>
    <source>
        <strain evidence="11 12">CCBAS932</strain>
    </source>
</reference>
<dbReference type="GO" id="GO:0043418">
    <property type="term" value="P:homocysteine catabolic process"/>
    <property type="evidence" value="ECO:0007669"/>
    <property type="project" value="TreeGrafter"/>
</dbReference>
<comment type="similarity">
    <text evidence="8">Belongs to the peptidase C1 family.</text>
</comment>
<keyword evidence="12" id="KW-1185">Reference proteome</keyword>
<accession>A0A3N4KUT0</accession>
<keyword evidence="2 8" id="KW-0963">Cytoplasm</keyword>
<dbReference type="PANTHER" id="PTHR10363">
    <property type="entry name" value="BLEOMYCIN HYDROLASE"/>
    <property type="match status" value="1"/>
</dbReference>
<name>A0A3N4KUT0_9PEZI</name>
<dbReference type="InterPro" id="IPR025660">
    <property type="entry name" value="Pept_his_AS"/>
</dbReference>
<comment type="function">
    <text evidence="6">The normal physiological role of the enzyme is unknown, but it is not essential for the viability of yeast cells. Has aminopeptidase activity, shortening substrate peptides sequentially by 1 amino acid. Has bleomycin hydrolase activity, which can protect the cell from the toxic effects of bleomycin. Has homocysteine-thiolactonase activity, protecting the cell against homocysteine toxicity. Acts as a repressor in the GAL4 regulatory system, but this does not require either the peptidase or nucleic acid-binding activities.</text>
</comment>
<dbReference type="InParanoid" id="A0A3N4KUT0"/>
<dbReference type="EC" id="3.4.22.40" evidence="8"/>
<keyword evidence="8" id="KW-0496">Mitochondrion</keyword>
<dbReference type="CDD" id="cd00585">
    <property type="entry name" value="Peptidase_C1B"/>
    <property type="match status" value="1"/>
</dbReference>
<keyword evidence="5 8" id="KW-0788">Thiol protease</keyword>
<evidence type="ECO:0000256" key="7">
    <source>
        <dbReference type="ARBA" id="ARBA00026080"/>
    </source>
</evidence>
<gene>
    <name evidence="11" type="ORF">P167DRAFT_607875</name>
</gene>